<evidence type="ECO:0000313" key="2">
    <source>
        <dbReference type="EMBL" id="GHO90575.1"/>
    </source>
</evidence>
<name>A0A8J3IDQ7_9CHLR</name>
<dbReference type="Pfam" id="PF00903">
    <property type="entry name" value="Glyoxalase"/>
    <property type="match status" value="1"/>
</dbReference>
<feature type="domain" description="VOC" evidence="1">
    <location>
        <begin position="5"/>
        <end position="130"/>
    </location>
</feature>
<dbReference type="AlphaFoldDB" id="A0A8J3IDQ7"/>
<dbReference type="PANTHER" id="PTHR36437:SF2">
    <property type="entry name" value="GLYOXALASE_BLEOMYCIN RESISTANCE PROTEIN_DIOXYGENASE"/>
    <property type="match status" value="1"/>
</dbReference>
<keyword evidence="3" id="KW-1185">Reference proteome</keyword>
<dbReference type="PANTHER" id="PTHR36437">
    <property type="entry name" value="GLYOXALASE/BLEOMYCIN RESISTANCE PROTEIN/DIOXYGENASE"/>
    <property type="match status" value="1"/>
</dbReference>
<dbReference type="InterPro" id="IPR037523">
    <property type="entry name" value="VOC_core"/>
</dbReference>
<evidence type="ECO:0000313" key="3">
    <source>
        <dbReference type="Proteomes" id="UP000597444"/>
    </source>
</evidence>
<dbReference type="PROSITE" id="PS51819">
    <property type="entry name" value="VOC"/>
    <property type="match status" value="1"/>
</dbReference>
<accession>A0A8J3IDQ7</accession>
<dbReference type="CDD" id="cd07263">
    <property type="entry name" value="VOC_like"/>
    <property type="match status" value="1"/>
</dbReference>
<dbReference type="Gene3D" id="3.10.180.10">
    <property type="entry name" value="2,3-Dihydroxybiphenyl 1,2-Dioxygenase, domain 1"/>
    <property type="match status" value="1"/>
</dbReference>
<dbReference type="SUPFAM" id="SSF54593">
    <property type="entry name" value="Glyoxalase/Bleomycin resistance protein/Dihydroxybiphenyl dioxygenase"/>
    <property type="match status" value="1"/>
</dbReference>
<comment type="caution">
    <text evidence="2">The sequence shown here is derived from an EMBL/GenBank/DDBJ whole genome shotgun (WGS) entry which is preliminary data.</text>
</comment>
<protein>
    <recommendedName>
        <fullName evidence="1">VOC domain-containing protein</fullName>
    </recommendedName>
</protein>
<proteinExistence type="predicted"/>
<dbReference type="EMBL" id="BNJK01000001">
    <property type="protein sequence ID" value="GHO90575.1"/>
    <property type="molecule type" value="Genomic_DNA"/>
</dbReference>
<sequence>MLPMKMKFTKIYVNNQDKALTFYTEVLGFLKKADFLVGSFRWLTVVSPEEPDGTELLLEPNDNPASKISQSALFQQGIPATAFAVSDIQHEYERLKQLGVVWTQEPIQMGSVIIAIFDDTCGNFIQLVQV</sequence>
<dbReference type="Proteomes" id="UP000597444">
    <property type="component" value="Unassembled WGS sequence"/>
</dbReference>
<dbReference type="InterPro" id="IPR029068">
    <property type="entry name" value="Glyas_Bleomycin-R_OHBP_Dase"/>
</dbReference>
<reference evidence="2" key="1">
    <citation type="submission" date="2020-10" db="EMBL/GenBank/DDBJ databases">
        <title>Taxonomic study of unclassified bacteria belonging to the class Ktedonobacteria.</title>
        <authorList>
            <person name="Yabe S."/>
            <person name="Wang C.M."/>
            <person name="Zheng Y."/>
            <person name="Sakai Y."/>
            <person name="Cavaletti L."/>
            <person name="Monciardini P."/>
            <person name="Donadio S."/>
        </authorList>
    </citation>
    <scope>NUCLEOTIDE SEQUENCE</scope>
    <source>
        <strain evidence="2">ID150040</strain>
    </source>
</reference>
<gene>
    <name evidence="2" type="primary">yurT</name>
    <name evidence="2" type="ORF">KSF_006230</name>
</gene>
<evidence type="ECO:0000259" key="1">
    <source>
        <dbReference type="PROSITE" id="PS51819"/>
    </source>
</evidence>
<dbReference type="InterPro" id="IPR004360">
    <property type="entry name" value="Glyas_Fos-R_dOase_dom"/>
</dbReference>
<organism evidence="2 3">
    <name type="scientific">Reticulibacter mediterranei</name>
    <dbReference type="NCBI Taxonomy" id="2778369"/>
    <lineage>
        <taxon>Bacteria</taxon>
        <taxon>Bacillati</taxon>
        <taxon>Chloroflexota</taxon>
        <taxon>Ktedonobacteria</taxon>
        <taxon>Ktedonobacterales</taxon>
        <taxon>Reticulibacteraceae</taxon>
        <taxon>Reticulibacter</taxon>
    </lineage>
</organism>